<evidence type="ECO:0000313" key="2">
    <source>
        <dbReference type="Proteomes" id="UP000041314"/>
    </source>
</evidence>
<name>A0A655BS98_SALET</name>
<dbReference type="AlphaFoldDB" id="A0A655BS98"/>
<evidence type="ECO:0000313" key="1">
    <source>
        <dbReference type="EMBL" id="CNT71616.1"/>
    </source>
</evidence>
<organism evidence="1 2">
    <name type="scientific">Salmonella enterica subsp. enterica serovar Bovismorbificans</name>
    <dbReference type="NCBI Taxonomy" id="58097"/>
    <lineage>
        <taxon>Bacteria</taxon>
        <taxon>Pseudomonadati</taxon>
        <taxon>Pseudomonadota</taxon>
        <taxon>Gammaproteobacteria</taxon>
        <taxon>Enterobacterales</taxon>
        <taxon>Enterobacteriaceae</taxon>
        <taxon>Salmonella</taxon>
    </lineage>
</organism>
<protein>
    <submittedName>
        <fullName evidence="1">Uncharacterized protein</fullName>
    </submittedName>
</protein>
<gene>
    <name evidence="1" type="ORF">ERS008198_00774</name>
</gene>
<proteinExistence type="predicted"/>
<accession>A0A655BS98</accession>
<sequence>MTGIQEGFPFLILQIHIDAQIFLPDRRHGNGQFFMQIGGVIQQVEC</sequence>
<dbReference type="Proteomes" id="UP000041314">
    <property type="component" value="Unassembled WGS sequence"/>
</dbReference>
<dbReference type="EMBL" id="CQPA01000004">
    <property type="protein sequence ID" value="CNT71616.1"/>
    <property type="molecule type" value="Genomic_DNA"/>
</dbReference>
<reference evidence="1 2" key="1">
    <citation type="submission" date="2015-03" db="EMBL/GenBank/DDBJ databases">
        <authorList>
            <consortium name="Pathogen Informatics"/>
        </authorList>
    </citation>
    <scope>NUCLEOTIDE SEQUENCE [LARGE SCALE GENOMIC DNA]</scope>
    <source>
        <strain evidence="1 2">A1104</strain>
    </source>
</reference>